<dbReference type="Proteomes" id="UP000075374">
    <property type="component" value="Unassembled WGS sequence"/>
</dbReference>
<keyword evidence="14" id="KW-1185">Reference proteome</keyword>
<comment type="similarity">
    <text evidence="3 12">Belongs to the methylenetetrahydrofolate reductase family.</text>
</comment>
<comment type="caution">
    <text evidence="13">The sequence shown here is derived from an EMBL/GenBank/DDBJ whole genome shotgun (WGS) entry which is preliminary data.</text>
</comment>
<dbReference type="AlphaFoldDB" id="A0A151AN03"/>
<evidence type="ECO:0000256" key="3">
    <source>
        <dbReference type="ARBA" id="ARBA00006743"/>
    </source>
</evidence>
<dbReference type="PATRIC" id="fig|1121305.3.peg.1385"/>
<evidence type="ECO:0000256" key="7">
    <source>
        <dbReference type="ARBA" id="ARBA00023002"/>
    </source>
</evidence>
<dbReference type="STRING" id="1121305.CLCOL_13800"/>
<dbReference type="CDD" id="cd00537">
    <property type="entry name" value="MTHFR"/>
    <property type="match status" value="1"/>
</dbReference>
<name>A0A151AN03_9CLOT</name>
<reference evidence="13 14" key="1">
    <citation type="submission" date="2016-02" db="EMBL/GenBank/DDBJ databases">
        <title>Genome sequence of Clostridium colicanis DSM 13634.</title>
        <authorList>
            <person name="Poehlein A."/>
            <person name="Daniel R."/>
        </authorList>
    </citation>
    <scope>NUCLEOTIDE SEQUENCE [LARGE SCALE GENOMIC DNA]</scope>
    <source>
        <strain evidence="13 14">DSM 13634</strain>
    </source>
</reference>
<evidence type="ECO:0000256" key="8">
    <source>
        <dbReference type="ARBA" id="ARBA00023027"/>
    </source>
</evidence>
<proteinExistence type="inferred from homology"/>
<dbReference type="GO" id="GO:0035999">
    <property type="term" value="P:tetrahydrofolate interconversion"/>
    <property type="evidence" value="ECO:0007669"/>
    <property type="project" value="UniProtKB-UniPathway"/>
</dbReference>
<comment type="pathway">
    <text evidence="2 12">One-carbon metabolism; tetrahydrofolate interconversion.</text>
</comment>
<keyword evidence="6 12" id="KW-0274">FAD</keyword>
<dbReference type="GO" id="GO:0106312">
    <property type="term" value="F:methylenetetrahydrofolate reductase (NADH) activity"/>
    <property type="evidence" value="ECO:0007669"/>
    <property type="project" value="UniProtKB-EC"/>
</dbReference>
<gene>
    <name evidence="13" type="primary">metF</name>
    <name evidence="13" type="ORF">CLCOL_13800</name>
</gene>
<comment type="cofactor">
    <cofactor evidence="1 12">
        <name>FAD</name>
        <dbReference type="ChEBI" id="CHEBI:57692"/>
    </cofactor>
</comment>
<dbReference type="EMBL" id="LTBB01000006">
    <property type="protein sequence ID" value="KYH28940.1"/>
    <property type="molecule type" value="Genomic_DNA"/>
</dbReference>
<dbReference type="Pfam" id="PF02219">
    <property type="entry name" value="MTHFR"/>
    <property type="match status" value="1"/>
</dbReference>
<comment type="catalytic activity">
    <reaction evidence="11">
        <text>(6S)-5-methyl-5,6,7,8-tetrahydrofolate + NAD(+) = (6R)-5,10-methylene-5,6,7,8-tetrahydrofolate + NADH + H(+)</text>
        <dbReference type="Rhea" id="RHEA:19821"/>
        <dbReference type="ChEBI" id="CHEBI:15378"/>
        <dbReference type="ChEBI" id="CHEBI:15636"/>
        <dbReference type="ChEBI" id="CHEBI:18608"/>
        <dbReference type="ChEBI" id="CHEBI:57540"/>
        <dbReference type="ChEBI" id="CHEBI:57945"/>
        <dbReference type="EC" id="1.5.1.54"/>
    </reaction>
    <physiologicalReaction direction="right-to-left" evidence="11">
        <dbReference type="Rhea" id="RHEA:19823"/>
    </physiologicalReaction>
</comment>
<protein>
    <recommendedName>
        <fullName evidence="12">Methylenetetrahydrofolate reductase</fullName>
        <ecNumber evidence="12">1.5.1.54</ecNumber>
    </recommendedName>
</protein>
<dbReference type="InterPro" id="IPR003171">
    <property type="entry name" value="Mehydrof_redctse-like"/>
</dbReference>
<evidence type="ECO:0000256" key="2">
    <source>
        <dbReference type="ARBA" id="ARBA00004777"/>
    </source>
</evidence>
<dbReference type="PANTHER" id="PTHR45754">
    <property type="entry name" value="METHYLENETETRAHYDROFOLATE REDUCTASE"/>
    <property type="match status" value="1"/>
</dbReference>
<dbReference type="RefSeq" id="WP_061858239.1">
    <property type="nucleotide sequence ID" value="NZ_LTBB01000006.1"/>
</dbReference>
<evidence type="ECO:0000256" key="5">
    <source>
        <dbReference type="ARBA" id="ARBA00022630"/>
    </source>
</evidence>
<keyword evidence="4" id="KW-0028">Amino-acid biosynthesis</keyword>
<dbReference type="EC" id="1.5.1.54" evidence="12"/>
<evidence type="ECO:0000256" key="9">
    <source>
        <dbReference type="ARBA" id="ARBA00023167"/>
    </source>
</evidence>
<comment type="pathway">
    <text evidence="10">Amino-acid biosynthesis; L-methionine biosynthesis via de novo pathway.</text>
</comment>
<dbReference type="GO" id="GO:0009086">
    <property type="term" value="P:methionine biosynthetic process"/>
    <property type="evidence" value="ECO:0007669"/>
    <property type="project" value="UniProtKB-KW"/>
</dbReference>
<evidence type="ECO:0000313" key="13">
    <source>
        <dbReference type="EMBL" id="KYH28940.1"/>
    </source>
</evidence>
<evidence type="ECO:0000256" key="4">
    <source>
        <dbReference type="ARBA" id="ARBA00022605"/>
    </source>
</evidence>
<evidence type="ECO:0000256" key="12">
    <source>
        <dbReference type="RuleBase" id="RU003862"/>
    </source>
</evidence>
<dbReference type="InterPro" id="IPR004620">
    <property type="entry name" value="MTHF_reductase_bac"/>
</dbReference>
<dbReference type="NCBIfam" id="TIGR00676">
    <property type="entry name" value="fadh2"/>
    <property type="match status" value="1"/>
</dbReference>
<dbReference type="UniPathway" id="UPA00193"/>
<keyword evidence="7 12" id="KW-0560">Oxidoreductase</keyword>
<dbReference type="PANTHER" id="PTHR45754:SF3">
    <property type="entry name" value="METHYLENETETRAHYDROFOLATE REDUCTASE (NADPH)"/>
    <property type="match status" value="1"/>
</dbReference>
<sequence length="300" mass="33862">MYIKDMFSSKKTVISFEIFPPKKDYSIDTIYDTIDELAPLNPNYISVTYGAGGNNKDRNKTVEIASIIKNKYNIEALAHLTCISSTRDEVEEVLKSLRDNNIENILALRGDIPQDPNFKFPTPLHFKYAVDLIEKIKSTKDFCIGGACYPEGHIECSNLNDDIQNLKKKVDAGADFLITQLFFDNNFFYNFREKVDEIGINVPIEVGIMPVTNSRQIKRITSLCGAYVPKKFEKIMDRYIDKPQALKDAGIAYATEQIIDLLSSGVEGIHIYTMNNPEVARRIVSNIDSVVKAINNNIAV</sequence>
<dbReference type="GO" id="GO:0005829">
    <property type="term" value="C:cytosol"/>
    <property type="evidence" value="ECO:0007669"/>
    <property type="project" value="InterPro"/>
</dbReference>
<dbReference type="SUPFAM" id="SSF51730">
    <property type="entry name" value="FAD-linked oxidoreductase"/>
    <property type="match status" value="1"/>
</dbReference>
<keyword evidence="9" id="KW-0486">Methionine biosynthesis</keyword>
<evidence type="ECO:0000256" key="10">
    <source>
        <dbReference type="ARBA" id="ARBA00034478"/>
    </source>
</evidence>
<organism evidence="13 14">
    <name type="scientific">Clostridium colicanis DSM 13634</name>
    <dbReference type="NCBI Taxonomy" id="1121305"/>
    <lineage>
        <taxon>Bacteria</taxon>
        <taxon>Bacillati</taxon>
        <taxon>Bacillota</taxon>
        <taxon>Clostridia</taxon>
        <taxon>Eubacteriales</taxon>
        <taxon>Clostridiaceae</taxon>
        <taxon>Clostridium</taxon>
    </lineage>
</organism>
<dbReference type="InterPro" id="IPR029041">
    <property type="entry name" value="FAD-linked_oxidoreductase-like"/>
</dbReference>
<evidence type="ECO:0000256" key="1">
    <source>
        <dbReference type="ARBA" id="ARBA00001974"/>
    </source>
</evidence>
<keyword evidence="8" id="KW-0520">NAD</keyword>
<evidence type="ECO:0000313" key="14">
    <source>
        <dbReference type="Proteomes" id="UP000075374"/>
    </source>
</evidence>
<evidence type="ECO:0000256" key="11">
    <source>
        <dbReference type="ARBA" id="ARBA00048628"/>
    </source>
</evidence>
<accession>A0A151AN03</accession>
<dbReference type="Gene3D" id="3.20.20.220">
    <property type="match status" value="1"/>
</dbReference>
<evidence type="ECO:0000256" key="6">
    <source>
        <dbReference type="ARBA" id="ARBA00022827"/>
    </source>
</evidence>
<dbReference type="GO" id="GO:0071949">
    <property type="term" value="F:FAD binding"/>
    <property type="evidence" value="ECO:0007669"/>
    <property type="project" value="TreeGrafter"/>
</dbReference>
<keyword evidence="5 12" id="KW-0285">Flavoprotein</keyword>